<evidence type="ECO:0000256" key="4">
    <source>
        <dbReference type="ARBA" id="ARBA00023002"/>
    </source>
</evidence>
<name>A0A7X0NY89_9ACTN</name>
<gene>
    <name evidence="8" type="ORF">HD593_006409</name>
</gene>
<evidence type="ECO:0000256" key="3">
    <source>
        <dbReference type="ARBA" id="ARBA00022723"/>
    </source>
</evidence>
<dbReference type="GO" id="GO:0016705">
    <property type="term" value="F:oxidoreductase activity, acting on paired donors, with incorporation or reduction of molecular oxygen"/>
    <property type="evidence" value="ECO:0007669"/>
    <property type="project" value="InterPro"/>
</dbReference>
<keyword evidence="5 7" id="KW-0408">Iron</keyword>
<evidence type="ECO:0000256" key="1">
    <source>
        <dbReference type="ARBA" id="ARBA00010617"/>
    </source>
</evidence>
<keyword evidence="2 7" id="KW-0349">Heme</keyword>
<reference evidence="8 9" key="1">
    <citation type="submission" date="2020-08" db="EMBL/GenBank/DDBJ databases">
        <title>Sequencing the genomes of 1000 actinobacteria strains.</title>
        <authorList>
            <person name="Klenk H.-P."/>
        </authorList>
    </citation>
    <scope>NUCLEOTIDE SEQUENCE [LARGE SCALE GENOMIC DNA]</scope>
    <source>
        <strain evidence="8 9">DSM 43768</strain>
    </source>
</reference>
<evidence type="ECO:0000313" key="8">
    <source>
        <dbReference type="EMBL" id="MBB6551614.1"/>
    </source>
</evidence>
<dbReference type="PANTHER" id="PTHR46696:SF1">
    <property type="entry name" value="CYTOCHROME P450 YJIB-RELATED"/>
    <property type="match status" value="1"/>
</dbReference>
<dbReference type="InterPro" id="IPR001128">
    <property type="entry name" value="Cyt_P450"/>
</dbReference>
<evidence type="ECO:0000256" key="7">
    <source>
        <dbReference type="RuleBase" id="RU000461"/>
    </source>
</evidence>
<dbReference type="EMBL" id="JACHMI010000001">
    <property type="protein sequence ID" value="MBB6551614.1"/>
    <property type="molecule type" value="Genomic_DNA"/>
</dbReference>
<dbReference type="GO" id="GO:0020037">
    <property type="term" value="F:heme binding"/>
    <property type="evidence" value="ECO:0007669"/>
    <property type="project" value="InterPro"/>
</dbReference>
<protein>
    <submittedName>
        <fullName evidence="8">Cytochrome P450</fullName>
    </submittedName>
</protein>
<comment type="similarity">
    <text evidence="1 7">Belongs to the cytochrome P450 family.</text>
</comment>
<evidence type="ECO:0000256" key="2">
    <source>
        <dbReference type="ARBA" id="ARBA00022617"/>
    </source>
</evidence>
<dbReference type="InterPro" id="IPR002397">
    <property type="entry name" value="Cyt_P450_B"/>
</dbReference>
<dbReference type="PROSITE" id="PS00086">
    <property type="entry name" value="CYTOCHROME_P450"/>
    <property type="match status" value="1"/>
</dbReference>
<dbReference type="GO" id="GO:0004497">
    <property type="term" value="F:monooxygenase activity"/>
    <property type="evidence" value="ECO:0007669"/>
    <property type="project" value="UniProtKB-KW"/>
</dbReference>
<organism evidence="8 9">
    <name type="scientific">Nonomuraea rubra</name>
    <dbReference type="NCBI Taxonomy" id="46180"/>
    <lineage>
        <taxon>Bacteria</taxon>
        <taxon>Bacillati</taxon>
        <taxon>Actinomycetota</taxon>
        <taxon>Actinomycetes</taxon>
        <taxon>Streptosporangiales</taxon>
        <taxon>Streptosporangiaceae</taxon>
        <taxon>Nonomuraea</taxon>
    </lineage>
</organism>
<dbReference type="AlphaFoldDB" id="A0A7X0NY89"/>
<evidence type="ECO:0000256" key="5">
    <source>
        <dbReference type="ARBA" id="ARBA00023004"/>
    </source>
</evidence>
<evidence type="ECO:0000313" key="9">
    <source>
        <dbReference type="Proteomes" id="UP000565579"/>
    </source>
</evidence>
<dbReference type="PANTHER" id="PTHR46696">
    <property type="entry name" value="P450, PUTATIVE (EUROFUNG)-RELATED"/>
    <property type="match status" value="1"/>
</dbReference>
<dbReference type="RefSeq" id="WP_185105655.1">
    <property type="nucleotide sequence ID" value="NZ_BAAAXY010000118.1"/>
</dbReference>
<dbReference type="PRINTS" id="PR00359">
    <property type="entry name" value="BP450"/>
</dbReference>
<dbReference type="Gene3D" id="1.10.630.10">
    <property type="entry name" value="Cytochrome P450"/>
    <property type="match status" value="1"/>
</dbReference>
<dbReference type="Proteomes" id="UP000565579">
    <property type="component" value="Unassembled WGS sequence"/>
</dbReference>
<dbReference type="SUPFAM" id="SSF48264">
    <property type="entry name" value="Cytochrome P450"/>
    <property type="match status" value="1"/>
</dbReference>
<dbReference type="CDD" id="cd11029">
    <property type="entry name" value="CYP107-like"/>
    <property type="match status" value="1"/>
</dbReference>
<dbReference type="InterPro" id="IPR017972">
    <property type="entry name" value="Cyt_P450_CS"/>
</dbReference>
<comment type="caution">
    <text evidence="8">The sequence shown here is derived from an EMBL/GenBank/DDBJ whole genome shotgun (WGS) entry which is preliminary data.</text>
</comment>
<keyword evidence="4 7" id="KW-0560">Oxidoreductase</keyword>
<keyword evidence="3 7" id="KW-0479">Metal-binding</keyword>
<dbReference type="Pfam" id="PF00067">
    <property type="entry name" value="p450"/>
    <property type="match status" value="1"/>
</dbReference>
<dbReference type="GO" id="GO:0005506">
    <property type="term" value="F:iron ion binding"/>
    <property type="evidence" value="ECO:0007669"/>
    <property type="project" value="InterPro"/>
</dbReference>
<dbReference type="InterPro" id="IPR036396">
    <property type="entry name" value="Cyt_P450_sf"/>
</dbReference>
<accession>A0A7X0NY89</accession>
<keyword evidence="6 7" id="KW-0503">Monooxygenase</keyword>
<evidence type="ECO:0000256" key="6">
    <source>
        <dbReference type="ARBA" id="ARBA00023033"/>
    </source>
</evidence>
<proteinExistence type="inferred from homology"/>
<sequence length="386" mass="41711">MTNIAGLLTAADRDAFLADLAEQGPVSRGTYVDGTPIWLVTGYPESVTVLTDPRFSSDVAKQAKIDVAAAAGLPEDVVPYLMRTLGAYDPPDHTRLRRLVSREFTARRIEGLRPRIQEIADELLSGLPAEFDLIERYAYPLPIQVICELLGVPAQDRDTWRGWAADLGAPDLERLAAGARGLVGYMRDLIAAKRAAPGEDLLSGLVRVREEDGDRLSDEELISMSVSILIAGHETTVGLISQSVRLLLTRSLGLGDVAAAVEELLRYSGPAEIAVLRYTLEPVELGGVVIPAGEAVQVVYAAANRDPRRFDRPGLLDLHRPDNAHLGFGHGIHYCLGAALARAETQIALTSLLDRFPELTLAGEVGWQPGLKRALTGLPVRTSPEP</sequence>
<dbReference type="FunFam" id="1.10.630.10:FF:000018">
    <property type="entry name" value="Cytochrome P450 monooxygenase"/>
    <property type="match status" value="1"/>
</dbReference>
<keyword evidence="9" id="KW-1185">Reference proteome</keyword>
<dbReference type="PRINTS" id="PR00385">
    <property type="entry name" value="P450"/>
</dbReference>